<organism evidence="1 2">
    <name type="scientific">Plakobranchus ocellatus</name>
    <dbReference type="NCBI Taxonomy" id="259542"/>
    <lineage>
        <taxon>Eukaryota</taxon>
        <taxon>Metazoa</taxon>
        <taxon>Spiralia</taxon>
        <taxon>Lophotrochozoa</taxon>
        <taxon>Mollusca</taxon>
        <taxon>Gastropoda</taxon>
        <taxon>Heterobranchia</taxon>
        <taxon>Euthyneura</taxon>
        <taxon>Panpulmonata</taxon>
        <taxon>Sacoglossa</taxon>
        <taxon>Placobranchoidea</taxon>
        <taxon>Plakobranchidae</taxon>
        <taxon>Plakobranchus</taxon>
    </lineage>
</organism>
<dbReference type="AlphaFoldDB" id="A0AAV4CM55"/>
<sequence length="55" mass="5869">SPNLLAVCIDYSLQSPGQHCNMPSVRLLPLILLLSSFCPGTGTCHLNSSLSQGHF</sequence>
<dbReference type="EMBL" id="BLXT01006571">
    <property type="protein sequence ID" value="GFO32204.1"/>
    <property type="molecule type" value="Genomic_DNA"/>
</dbReference>
<reference evidence="1 2" key="1">
    <citation type="journal article" date="2021" name="Elife">
        <title>Chloroplast acquisition without the gene transfer in kleptoplastic sea slugs, Plakobranchus ocellatus.</title>
        <authorList>
            <person name="Maeda T."/>
            <person name="Takahashi S."/>
            <person name="Yoshida T."/>
            <person name="Shimamura S."/>
            <person name="Takaki Y."/>
            <person name="Nagai Y."/>
            <person name="Toyoda A."/>
            <person name="Suzuki Y."/>
            <person name="Arimoto A."/>
            <person name="Ishii H."/>
            <person name="Satoh N."/>
            <person name="Nishiyama T."/>
            <person name="Hasebe M."/>
            <person name="Maruyama T."/>
            <person name="Minagawa J."/>
            <person name="Obokata J."/>
            <person name="Shigenobu S."/>
        </authorList>
    </citation>
    <scope>NUCLEOTIDE SEQUENCE [LARGE SCALE GENOMIC DNA]</scope>
</reference>
<protein>
    <submittedName>
        <fullName evidence="1">Uncharacterized protein</fullName>
    </submittedName>
</protein>
<dbReference type="Proteomes" id="UP000735302">
    <property type="component" value="Unassembled WGS sequence"/>
</dbReference>
<proteinExistence type="predicted"/>
<keyword evidence="2" id="KW-1185">Reference proteome</keyword>
<feature type="non-terminal residue" evidence="1">
    <location>
        <position position="1"/>
    </location>
</feature>
<comment type="caution">
    <text evidence="1">The sequence shown here is derived from an EMBL/GenBank/DDBJ whole genome shotgun (WGS) entry which is preliminary data.</text>
</comment>
<accession>A0AAV4CM55</accession>
<evidence type="ECO:0000313" key="1">
    <source>
        <dbReference type="EMBL" id="GFO32204.1"/>
    </source>
</evidence>
<evidence type="ECO:0000313" key="2">
    <source>
        <dbReference type="Proteomes" id="UP000735302"/>
    </source>
</evidence>
<name>A0AAV4CM55_9GAST</name>
<gene>
    <name evidence="1" type="ORF">PoB_005870900</name>
</gene>